<dbReference type="EMBL" id="HACM01009936">
    <property type="protein sequence ID" value="CRZ10378.1"/>
    <property type="molecule type" value="Transcribed_RNA"/>
</dbReference>
<dbReference type="InterPro" id="IPR019364">
    <property type="entry name" value="Mediatior_Med8_fun/met"/>
</dbReference>
<reference evidence="1" key="1">
    <citation type="submission" date="2015-04" db="EMBL/GenBank/DDBJ databases">
        <title>The genome sequence of the plant pathogenic Rhizarian Plasmodiophora brassicae reveals insights in its biotrophic life cycle and the origin of chitin synthesis.</title>
        <authorList>
            <person name="Schwelm A."/>
            <person name="Fogelqvist J."/>
            <person name="Knaust A."/>
            <person name="Julke S."/>
            <person name="Lilja T."/>
            <person name="Dhandapani V."/>
            <person name="Bonilla-Rosso G."/>
            <person name="Karlsson M."/>
            <person name="Shevchenko A."/>
            <person name="Choi S.R."/>
            <person name="Kim H.G."/>
            <person name="Park J.Y."/>
            <person name="Lim Y.P."/>
            <person name="Ludwig-Muller J."/>
            <person name="Dixelius C."/>
        </authorList>
    </citation>
    <scope>NUCLEOTIDE SEQUENCE</scope>
    <source>
        <tissue evidence="1">Potato root galls</tissue>
    </source>
</reference>
<name>A0A0H5R8B8_9EUKA</name>
<protein>
    <recommendedName>
        <fullName evidence="2">Mediator of RNA polymerase II transcription subunit 8</fullName>
    </recommendedName>
</protein>
<dbReference type="GO" id="GO:0003712">
    <property type="term" value="F:transcription coregulator activity"/>
    <property type="evidence" value="ECO:0007669"/>
    <property type="project" value="InterPro"/>
</dbReference>
<dbReference type="Gene3D" id="1.20.58.1710">
    <property type="match status" value="1"/>
</dbReference>
<organism evidence="1">
    <name type="scientific">Spongospora subterranea</name>
    <dbReference type="NCBI Taxonomy" id="70186"/>
    <lineage>
        <taxon>Eukaryota</taxon>
        <taxon>Sar</taxon>
        <taxon>Rhizaria</taxon>
        <taxon>Endomyxa</taxon>
        <taxon>Phytomyxea</taxon>
        <taxon>Plasmodiophorida</taxon>
        <taxon>Plasmodiophoridae</taxon>
        <taxon>Spongospora</taxon>
    </lineage>
</organism>
<accession>A0A0H5R8B8</accession>
<evidence type="ECO:0000313" key="1">
    <source>
        <dbReference type="EMBL" id="CRZ10378.1"/>
    </source>
</evidence>
<sequence>DWLRNFPIVRKGVGGSSLEKSNDRAVMDNPLDTYLRALRNDARDLSSALSKIDLKSRTPNVQWPRILSQFTLISSQIQSISQELLRSDVERDLASAFLFIPTVDNCDPGNLIRAKPIMEIDEQNVNLLQNGLHFEDDQGQDLQSRIQEFDAALTELSGMLKLPQSSIADSQLSKPKPDPQAGQDLVAAYLHGHLLR</sequence>
<dbReference type="AlphaFoldDB" id="A0A0H5R8B8"/>
<proteinExistence type="predicted"/>
<dbReference type="GO" id="GO:0016592">
    <property type="term" value="C:mediator complex"/>
    <property type="evidence" value="ECO:0007669"/>
    <property type="project" value="InterPro"/>
</dbReference>
<dbReference type="GO" id="GO:0006357">
    <property type="term" value="P:regulation of transcription by RNA polymerase II"/>
    <property type="evidence" value="ECO:0007669"/>
    <property type="project" value="InterPro"/>
</dbReference>
<dbReference type="Pfam" id="PF10232">
    <property type="entry name" value="Med8"/>
    <property type="match status" value="1"/>
</dbReference>
<evidence type="ECO:0008006" key="2">
    <source>
        <dbReference type="Google" id="ProtNLM"/>
    </source>
</evidence>
<feature type="non-terminal residue" evidence="1">
    <location>
        <position position="1"/>
    </location>
</feature>